<dbReference type="AlphaFoldDB" id="A0A9P7ZVU6"/>
<feature type="compositionally biased region" description="Polar residues" evidence="1">
    <location>
        <begin position="207"/>
        <end position="216"/>
    </location>
</feature>
<sequence>MVAPRDYYADLDLPPTAEAADIKKQYRKLALKYHPDRNPGREHEVNAQFLIIQTAHDILTNPSERAKFDATRGRSAPGKSSGVRGNPWADVGTQFPAPPRRTNAPGRGQASGADRWNTRFSSGVPPTARQHASAKSESMKNAAKAFESMRPKPQAKAGGSSGTRPSAAPPPTPPRTESARQRQQAAFGNRKTGYQPHASAFGDEPPVSNSNYTTRPDPSRTVPPRPTEEWEQPETQRNERPMPPPRMPDPLSQFRDNSGADGRQSSPYMAQSGEKTNPFDVDTSQGAPKVPPKEPHTRPSTSSTPRSQESPAPSPTEQKANGSQRPSMYGTPHKHRSQSYAHSPHKARGAFYTWRCYPFTESWAPQTSPSGERNTPRKQTSFLRDQHNLLEQLIAFASTTPEKRRQPHTSPTSQVTQSTANKRSISFSLSEETLPKTAPTHDFARKSADSINTSFTNEDKAQWQFNAGGQPAPDSAARSEESFTHQQQAEQPPQIPRKEPVEAPETKATPANEPFNPEGWSAQSWNETFAPPSRTNSNPSPLKASRANSRRTNPTKSGAGSTAKEAILVDSDEDEISFIGRGTRPSVASTGSPQAMDIDSPPVTGKATQGPRIVNVQPSRPEWRTDDHDGLPKGAGTTTARDSHLRNAEPNLNGAGSEDSAEFQANLADLRNVAPFANVDGTGLHSFGSMKDNLPFESKASETIPLEPKPVHTQPLVFPDAPLAPRPPPTMAVPGMPTNNGTWERYVGDFAEYLQKWEDFTGQVTDHFAARKTQIMGLRKEKGYGFLGARSDTDCLEYLKSVQQDNDVRSRWSAACDEHEQRLREFIACREKVR</sequence>
<evidence type="ECO:0000313" key="4">
    <source>
        <dbReference type="Proteomes" id="UP000887229"/>
    </source>
</evidence>
<feature type="compositionally biased region" description="Polar residues" evidence="1">
    <location>
        <begin position="408"/>
        <end position="431"/>
    </location>
</feature>
<proteinExistence type="predicted"/>
<organism evidence="3 4">
    <name type="scientific">Emericellopsis atlantica</name>
    <dbReference type="NCBI Taxonomy" id="2614577"/>
    <lineage>
        <taxon>Eukaryota</taxon>
        <taxon>Fungi</taxon>
        <taxon>Dikarya</taxon>
        <taxon>Ascomycota</taxon>
        <taxon>Pezizomycotina</taxon>
        <taxon>Sordariomycetes</taxon>
        <taxon>Hypocreomycetidae</taxon>
        <taxon>Hypocreales</taxon>
        <taxon>Bionectriaceae</taxon>
        <taxon>Emericellopsis</taxon>
    </lineage>
</organism>
<dbReference type="PROSITE" id="PS50076">
    <property type="entry name" value="DNAJ_2"/>
    <property type="match status" value="1"/>
</dbReference>
<feature type="compositionally biased region" description="Polar residues" evidence="1">
    <location>
        <begin position="263"/>
        <end position="275"/>
    </location>
</feature>
<dbReference type="InterPro" id="IPR036869">
    <property type="entry name" value="J_dom_sf"/>
</dbReference>
<feature type="compositionally biased region" description="Basic and acidic residues" evidence="1">
    <location>
        <begin position="621"/>
        <end position="631"/>
    </location>
</feature>
<dbReference type="Proteomes" id="UP000887229">
    <property type="component" value="Unassembled WGS sequence"/>
</dbReference>
<dbReference type="PANTHER" id="PTHR24074">
    <property type="entry name" value="CO-CHAPERONE PROTEIN DJLA"/>
    <property type="match status" value="1"/>
</dbReference>
<gene>
    <name evidence="3" type="ORF">F5Z01DRAFT_632339</name>
</gene>
<evidence type="ECO:0000256" key="1">
    <source>
        <dbReference type="SAM" id="MobiDB-lite"/>
    </source>
</evidence>
<feature type="region of interest" description="Disordered" evidence="1">
    <location>
        <begin position="465"/>
        <end position="566"/>
    </location>
</feature>
<dbReference type="EMBL" id="MU251242">
    <property type="protein sequence ID" value="KAG9259268.1"/>
    <property type="molecule type" value="Genomic_DNA"/>
</dbReference>
<feature type="compositionally biased region" description="Basic residues" evidence="1">
    <location>
        <begin position="332"/>
        <end position="345"/>
    </location>
</feature>
<feature type="region of interest" description="Disordered" evidence="1">
    <location>
        <begin position="65"/>
        <end position="345"/>
    </location>
</feature>
<evidence type="ECO:0000259" key="2">
    <source>
        <dbReference type="PROSITE" id="PS50076"/>
    </source>
</evidence>
<dbReference type="InterPro" id="IPR001623">
    <property type="entry name" value="DnaJ_domain"/>
</dbReference>
<dbReference type="SUPFAM" id="SSF46565">
    <property type="entry name" value="Chaperone J-domain"/>
    <property type="match status" value="1"/>
</dbReference>
<feature type="domain" description="J" evidence="2">
    <location>
        <begin position="6"/>
        <end position="72"/>
    </location>
</feature>
<feature type="region of interest" description="Disordered" evidence="1">
    <location>
        <begin position="362"/>
        <end position="446"/>
    </location>
</feature>
<dbReference type="PRINTS" id="PR00625">
    <property type="entry name" value="JDOMAIN"/>
</dbReference>
<name>A0A9P7ZVU6_9HYPO</name>
<accession>A0A9P7ZVU6</accession>
<protein>
    <recommendedName>
        <fullName evidence="2">J domain-containing protein</fullName>
    </recommendedName>
</protein>
<dbReference type="SMART" id="SM00271">
    <property type="entry name" value="DnaJ"/>
    <property type="match status" value="1"/>
</dbReference>
<feature type="compositionally biased region" description="Low complexity" evidence="1">
    <location>
        <begin position="298"/>
        <end position="307"/>
    </location>
</feature>
<dbReference type="InterPro" id="IPR050817">
    <property type="entry name" value="DjlA_DnaK_co-chaperone"/>
</dbReference>
<dbReference type="GeneID" id="70292756"/>
<feature type="compositionally biased region" description="Basic and acidic residues" evidence="1">
    <location>
        <begin position="496"/>
        <end position="505"/>
    </location>
</feature>
<evidence type="ECO:0000313" key="3">
    <source>
        <dbReference type="EMBL" id="KAG9259268.1"/>
    </source>
</evidence>
<dbReference type="OrthoDB" id="10250354at2759"/>
<feature type="region of interest" description="Disordered" evidence="1">
    <location>
        <begin position="581"/>
        <end position="660"/>
    </location>
</feature>
<dbReference type="CDD" id="cd06257">
    <property type="entry name" value="DnaJ"/>
    <property type="match status" value="1"/>
</dbReference>
<dbReference type="Gene3D" id="1.10.287.110">
    <property type="entry name" value="DnaJ domain"/>
    <property type="match status" value="1"/>
</dbReference>
<feature type="compositionally biased region" description="Polar residues" evidence="1">
    <location>
        <begin position="363"/>
        <end position="383"/>
    </location>
</feature>
<reference evidence="3" key="1">
    <citation type="journal article" date="2021" name="IMA Fungus">
        <title>Genomic characterization of three marine fungi, including Emericellopsis atlantica sp. nov. with signatures of a generalist lifestyle and marine biomass degradation.</title>
        <authorList>
            <person name="Hagestad O.C."/>
            <person name="Hou L."/>
            <person name="Andersen J.H."/>
            <person name="Hansen E.H."/>
            <person name="Altermark B."/>
            <person name="Li C."/>
            <person name="Kuhnert E."/>
            <person name="Cox R.J."/>
            <person name="Crous P.W."/>
            <person name="Spatafora J.W."/>
            <person name="Lail K."/>
            <person name="Amirebrahimi M."/>
            <person name="Lipzen A."/>
            <person name="Pangilinan J."/>
            <person name="Andreopoulos W."/>
            <person name="Hayes R.D."/>
            <person name="Ng V."/>
            <person name="Grigoriev I.V."/>
            <person name="Jackson S.A."/>
            <person name="Sutton T.D.S."/>
            <person name="Dobson A.D.W."/>
            <person name="Rama T."/>
        </authorList>
    </citation>
    <scope>NUCLEOTIDE SEQUENCE</scope>
    <source>
        <strain evidence="3">TS7</strain>
    </source>
</reference>
<feature type="compositionally biased region" description="Polar residues" evidence="1">
    <location>
        <begin position="308"/>
        <end position="326"/>
    </location>
</feature>
<keyword evidence="4" id="KW-1185">Reference proteome</keyword>
<feature type="compositionally biased region" description="Polar residues" evidence="1">
    <location>
        <begin position="521"/>
        <end position="560"/>
    </location>
</feature>
<comment type="caution">
    <text evidence="3">The sequence shown here is derived from an EMBL/GenBank/DDBJ whole genome shotgun (WGS) entry which is preliminary data.</text>
</comment>
<dbReference type="Pfam" id="PF00226">
    <property type="entry name" value="DnaJ"/>
    <property type="match status" value="1"/>
</dbReference>
<dbReference type="RefSeq" id="XP_046123192.1">
    <property type="nucleotide sequence ID" value="XM_046261853.1"/>
</dbReference>